<gene>
    <name evidence="2" type="ORF">PR017_13040</name>
</gene>
<keyword evidence="2" id="KW-0808">Transferase</keyword>
<proteinExistence type="predicted"/>
<dbReference type="SUPFAM" id="SSF53271">
    <property type="entry name" value="PRTase-like"/>
    <property type="match status" value="1"/>
</dbReference>
<sequence length="226" mass="24527">MQPEDFWQQIDPHGPEMAGPFHDSYSAAFAGGRIRLPIRVLADGRHALASLIINQASFVVQDALARALADRLSGFAIDVVVGLPTLGLTLASAVARQLGHIRYVPLGTSRKFWYRDELSVDLSSITTPDRKRLFIDPRLLPLIEGKRVALVDDVISSGTSIAAGLELMTLCGVEPVVIGAAMLQSERWRQRLGALDQKWTERVVGVLATPLLEPADGGGWQRPASS</sequence>
<dbReference type="NCBIfam" id="NF004689">
    <property type="entry name" value="PRK06031.1"/>
    <property type="match status" value="1"/>
</dbReference>
<evidence type="ECO:0000259" key="1">
    <source>
        <dbReference type="Pfam" id="PF00156"/>
    </source>
</evidence>
<dbReference type="PANTHER" id="PTHR43218:SF1">
    <property type="entry name" value="PHOSPHORIBOSYLTRANSFERASE"/>
    <property type="match status" value="1"/>
</dbReference>
<dbReference type="GO" id="GO:0016757">
    <property type="term" value="F:glycosyltransferase activity"/>
    <property type="evidence" value="ECO:0007669"/>
    <property type="project" value="UniProtKB-KW"/>
</dbReference>
<name>A0AAF1KDU4_9HYPH</name>
<dbReference type="CDD" id="cd06223">
    <property type="entry name" value="PRTases_typeI"/>
    <property type="match status" value="1"/>
</dbReference>
<dbReference type="InterPro" id="IPR029057">
    <property type="entry name" value="PRTase-like"/>
</dbReference>
<dbReference type="PANTHER" id="PTHR43218">
    <property type="entry name" value="PHOSPHORIBOSYLTRANSFERASE-RELATED"/>
    <property type="match status" value="1"/>
</dbReference>
<keyword evidence="3" id="KW-1185">Reference proteome</keyword>
<reference evidence="2 3" key="1">
    <citation type="journal article" date="2018" name="Sci. Rep.">
        <title>Rhizobium tumorigenes sp. nov., a novel plant tumorigenic bacterium isolated from cane gall tumors on thornless blackberry.</title>
        <authorList>
            <person name="Kuzmanovi N."/>
            <person name="Smalla K."/>
            <person name="Gronow S."/>
            <person name="PuBawska J."/>
        </authorList>
    </citation>
    <scope>NUCLEOTIDE SEQUENCE [LARGE SCALE GENOMIC DNA]</scope>
    <source>
        <strain evidence="2 3">1078</strain>
    </source>
</reference>
<dbReference type="Proteomes" id="UP000249499">
    <property type="component" value="Chromosome"/>
</dbReference>
<dbReference type="RefSeq" id="WP_111220921.1">
    <property type="nucleotide sequence ID" value="NZ_CP117255.1"/>
</dbReference>
<dbReference type="Pfam" id="PF00156">
    <property type="entry name" value="Pribosyltran"/>
    <property type="match status" value="1"/>
</dbReference>
<organism evidence="2 3">
    <name type="scientific">Rhizobium tumorigenes</name>
    <dbReference type="NCBI Taxonomy" id="2041385"/>
    <lineage>
        <taxon>Bacteria</taxon>
        <taxon>Pseudomonadati</taxon>
        <taxon>Pseudomonadota</taxon>
        <taxon>Alphaproteobacteria</taxon>
        <taxon>Hyphomicrobiales</taxon>
        <taxon>Rhizobiaceae</taxon>
        <taxon>Rhizobium/Agrobacterium group</taxon>
        <taxon>Rhizobium</taxon>
    </lineage>
</organism>
<keyword evidence="2" id="KW-0328">Glycosyltransferase</keyword>
<evidence type="ECO:0000313" key="2">
    <source>
        <dbReference type="EMBL" id="WFR97292.1"/>
    </source>
</evidence>
<dbReference type="EMBL" id="CP117255">
    <property type="protein sequence ID" value="WFR97292.1"/>
    <property type="molecule type" value="Genomic_DNA"/>
</dbReference>
<dbReference type="Gene3D" id="3.40.50.2020">
    <property type="match status" value="1"/>
</dbReference>
<protein>
    <submittedName>
        <fullName evidence="2">Phosphoribosyltransferase</fullName>
    </submittedName>
</protein>
<dbReference type="AlphaFoldDB" id="A0AAF1KDU4"/>
<evidence type="ECO:0000313" key="3">
    <source>
        <dbReference type="Proteomes" id="UP000249499"/>
    </source>
</evidence>
<feature type="domain" description="Phosphoribosyltransferase" evidence="1">
    <location>
        <begin position="63"/>
        <end position="183"/>
    </location>
</feature>
<dbReference type="KEGG" id="rtu:PR017_13040"/>
<dbReference type="InterPro" id="IPR000836">
    <property type="entry name" value="PRTase_dom"/>
</dbReference>
<reference evidence="3" key="2">
    <citation type="journal article" date="2023" name="MicrobiologyOpen">
        <title>Genomics of the tumorigenes clade of the family Rhizobiaceae and description of Rhizobium rhododendri sp. nov.</title>
        <authorList>
            <person name="Kuzmanovic N."/>
            <person name="diCenzo G.C."/>
            <person name="Bunk B."/>
            <person name="Sproeer C."/>
            <person name="Fruehling A."/>
            <person name="Neumann-Schaal M."/>
            <person name="Overmann J."/>
            <person name="Smalla K."/>
        </authorList>
    </citation>
    <scope>NUCLEOTIDE SEQUENCE [LARGE SCALE GENOMIC DNA]</scope>
    <source>
        <strain evidence="3">1078</strain>
    </source>
</reference>
<accession>A0AAF1KDU4</accession>